<organism evidence="2">
    <name type="scientific">Siphoviridae sp. ctwIM10</name>
    <dbReference type="NCBI Taxonomy" id="2825728"/>
    <lineage>
        <taxon>Viruses</taxon>
        <taxon>Duplodnaviria</taxon>
        <taxon>Heunggongvirae</taxon>
        <taxon>Uroviricota</taxon>
        <taxon>Caudoviricetes</taxon>
    </lineage>
</organism>
<protein>
    <submittedName>
        <fullName evidence="2">Uncharacterized protein</fullName>
    </submittedName>
</protein>
<evidence type="ECO:0000313" key="2">
    <source>
        <dbReference type="EMBL" id="DAF90655.1"/>
    </source>
</evidence>
<sequence>MSRMCANISKPRYSAAKPKNAPTAKSMVRARVFMIFEPFV</sequence>
<name>A0A8S5U860_9CAUD</name>
<feature type="region of interest" description="Disordered" evidence="1">
    <location>
        <begin position="1"/>
        <end position="23"/>
    </location>
</feature>
<dbReference type="EMBL" id="BK016033">
    <property type="protein sequence ID" value="DAF90655.1"/>
    <property type="molecule type" value="Genomic_DNA"/>
</dbReference>
<reference evidence="2" key="1">
    <citation type="journal article" date="2021" name="Proc. Natl. Acad. Sci. U.S.A.">
        <title>A Catalog of Tens of Thousands of Viruses from Human Metagenomes Reveals Hidden Associations with Chronic Diseases.</title>
        <authorList>
            <person name="Tisza M.J."/>
            <person name="Buck C.B."/>
        </authorList>
    </citation>
    <scope>NUCLEOTIDE SEQUENCE</scope>
    <source>
        <strain evidence="2">CtwIM10</strain>
    </source>
</reference>
<evidence type="ECO:0000256" key="1">
    <source>
        <dbReference type="SAM" id="MobiDB-lite"/>
    </source>
</evidence>
<accession>A0A8S5U860</accession>
<proteinExistence type="predicted"/>